<keyword evidence="1" id="KW-1133">Transmembrane helix</keyword>
<dbReference type="InterPro" id="IPR013320">
    <property type="entry name" value="ConA-like_dom_sf"/>
</dbReference>
<dbReference type="Proteomes" id="UP000315724">
    <property type="component" value="Chromosome"/>
</dbReference>
<sequence precursor="true">MFSNVQRQGADQLNSKLEELESLLFDWEAGTLSDEGVERVREILRSDEDAKAFFVQQQVLTAALKLDVDAGLEPPAMESPAVEPSTVEERIPVLNPSVSRKQLNRDSRINLWAAFAGLCLICVLAVRVFYLEASKSSGPESIAGINDLQHGEKGEATSSGIALVTSLVDVIWEADQSPLEVGDALSPGRLAIVSGFAQIEFFCGATVIVEGPAELDLKSVSAARVHHGRLRAQVPPAARGFSLELDDMKLVDLGTEFGVSMSPDGADVQVFDGEVELHKPGQSKRLMTTGQAGVFKEDGTFQVEQIQPEQFLDIATLELRAKSQDESRYQAWKLWSSNFQRDSRLIAYYSFDEEGDWKRKLKSSIQAESGELDGAIVGANRVQGRWSSKSALEFKRPGDRVRMHIPGEFSSLTLSCWVKIDSLDRWYNSLFLTDGYNQGEPHWQILDTGQLFFSVRHKSDDARGPDARKRTHHIVLSPPFWKPSLSGRWLHLATTYDAGSGKTKHYLNGDLLHEEEIAKDLLVKTTRIRDASIGNWTLPTEEDTEFAVRNLNGSIDEFAIFAAALSASEIKEIYNHGKP</sequence>
<evidence type="ECO:0000313" key="2">
    <source>
        <dbReference type="EMBL" id="QDT33123.1"/>
    </source>
</evidence>
<dbReference type="KEGG" id="tpol:Mal48_23750"/>
<dbReference type="PANTHER" id="PTHR30273">
    <property type="entry name" value="PERIPLASMIC SIGNAL SENSOR AND SIGMA FACTOR ACTIVATOR FECR-RELATED"/>
    <property type="match status" value="1"/>
</dbReference>
<dbReference type="AlphaFoldDB" id="A0A517QNB5"/>
<protein>
    <submittedName>
        <fullName evidence="2">FecR protein</fullName>
    </submittedName>
</protein>
<proteinExistence type="predicted"/>
<reference evidence="2 3" key="1">
    <citation type="submission" date="2019-02" db="EMBL/GenBank/DDBJ databases">
        <title>Deep-cultivation of Planctomycetes and their phenomic and genomic characterization uncovers novel biology.</title>
        <authorList>
            <person name="Wiegand S."/>
            <person name="Jogler M."/>
            <person name="Boedeker C."/>
            <person name="Pinto D."/>
            <person name="Vollmers J."/>
            <person name="Rivas-Marin E."/>
            <person name="Kohn T."/>
            <person name="Peeters S.H."/>
            <person name="Heuer A."/>
            <person name="Rast P."/>
            <person name="Oberbeckmann S."/>
            <person name="Bunk B."/>
            <person name="Jeske O."/>
            <person name="Meyerdierks A."/>
            <person name="Storesund J.E."/>
            <person name="Kallscheuer N."/>
            <person name="Luecker S."/>
            <person name="Lage O.M."/>
            <person name="Pohl T."/>
            <person name="Merkel B.J."/>
            <person name="Hornburger P."/>
            <person name="Mueller R.-W."/>
            <person name="Bruemmer F."/>
            <person name="Labrenz M."/>
            <person name="Spormann A.M."/>
            <person name="Op den Camp H."/>
            <person name="Overmann J."/>
            <person name="Amann R."/>
            <person name="Jetten M.S.M."/>
            <person name="Mascher T."/>
            <person name="Medema M.H."/>
            <person name="Devos D.P."/>
            <person name="Kaster A.-K."/>
            <person name="Ovreas L."/>
            <person name="Rohde M."/>
            <person name="Galperin M.Y."/>
            <person name="Jogler C."/>
        </authorList>
    </citation>
    <scope>NUCLEOTIDE SEQUENCE [LARGE SCALE GENOMIC DNA]</scope>
    <source>
        <strain evidence="2 3">Mal48</strain>
    </source>
</reference>
<gene>
    <name evidence="2" type="ORF">Mal48_23750</name>
</gene>
<dbReference type="Gene3D" id="2.60.120.200">
    <property type="match status" value="1"/>
</dbReference>
<keyword evidence="1" id="KW-0472">Membrane</keyword>
<feature type="transmembrane region" description="Helical" evidence="1">
    <location>
        <begin position="109"/>
        <end position="130"/>
    </location>
</feature>
<dbReference type="SUPFAM" id="SSF49899">
    <property type="entry name" value="Concanavalin A-like lectins/glucanases"/>
    <property type="match status" value="1"/>
</dbReference>
<organism evidence="2 3">
    <name type="scientific">Thalassoglobus polymorphus</name>
    <dbReference type="NCBI Taxonomy" id="2527994"/>
    <lineage>
        <taxon>Bacteria</taxon>
        <taxon>Pseudomonadati</taxon>
        <taxon>Planctomycetota</taxon>
        <taxon>Planctomycetia</taxon>
        <taxon>Planctomycetales</taxon>
        <taxon>Planctomycetaceae</taxon>
        <taxon>Thalassoglobus</taxon>
    </lineage>
</organism>
<dbReference type="Gene3D" id="2.60.120.1440">
    <property type="match status" value="1"/>
</dbReference>
<evidence type="ECO:0000313" key="3">
    <source>
        <dbReference type="Proteomes" id="UP000315724"/>
    </source>
</evidence>
<name>A0A517QNB5_9PLAN</name>
<dbReference type="InterPro" id="IPR012373">
    <property type="entry name" value="Ferrdict_sens_TM"/>
</dbReference>
<accession>A0A517QNB5</accession>
<dbReference type="PANTHER" id="PTHR30273:SF2">
    <property type="entry name" value="PROTEIN FECR"/>
    <property type="match status" value="1"/>
</dbReference>
<dbReference type="Pfam" id="PF13385">
    <property type="entry name" value="Laminin_G_3"/>
    <property type="match status" value="1"/>
</dbReference>
<keyword evidence="3" id="KW-1185">Reference proteome</keyword>
<keyword evidence="1" id="KW-0812">Transmembrane</keyword>
<dbReference type="GO" id="GO:0016989">
    <property type="term" value="F:sigma factor antagonist activity"/>
    <property type="evidence" value="ECO:0007669"/>
    <property type="project" value="TreeGrafter"/>
</dbReference>
<dbReference type="EMBL" id="CP036267">
    <property type="protein sequence ID" value="QDT33123.1"/>
    <property type="molecule type" value="Genomic_DNA"/>
</dbReference>
<evidence type="ECO:0000256" key="1">
    <source>
        <dbReference type="SAM" id="Phobius"/>
    </source>
</evidence>